<organism evidence="1 2">
    <name type="scientific">Tautonia plasticadhaerens</name>
    <dbReference type="NCBI Taxonomy" id="2527974"/>
    <lineage>
        <taxon>Bacteria</taxon>
        <taxon>Pseudomonadati</taxon>
        <taxon>Planctomycetota</taxon>
        <taxon>Planctomycetia</taxon>
        <taxon>Isosphaerales</taxon>
        <taxon>Isosphaeraceae</taxon>
        <taxon>Tautonia</taxon>
    </lineage>
</organism>
<evidence type="ECO:0000313" key="1">
    <source>
        <dbReference type="EMBL" id="QDV34920.1"/>
    </source>
</evidence>
<dbReference type="Proteomes" id="UP000317835">
    <property type="component" value="Chromosome"/>
</dbReference>
<dbReference type="EMBL" id="CP036426">
    <property type="protein sequence ID" value="QDV34920.1"/>
    <property type="molecule type" value="Genomic_DNA"/>
</dbReference>
<dbReference type="KEGG" id="tpla:ElP_28170"/>
<sequence length="61" mass="7148">MTLEVEIIEEDDKVIRIQFPGSNAQAGSALDIVYQDEFVQLVRLNCWFGPWFWQPYFLLPA</sequence>
<accession>A0A518H284</accession>
<keyword evidence="2" id="KW-1185">Reference proteome</keyword>
<protein>
    <submittedName>
        <fullName evidence="1">Uncharacterized protein</fullName>
    </submittedName>
</protein>
<evidence type="ECO:0000313" key="2">
    <source>
        <dbReference type="Proteomes" id="UP000317835"/>
    </source>
</evidence>
<dbReference type="AlphaFoldDB" id="A0A518H284"/>
<dbReference type="RefSeq" id="WP_145270163.1">
    <property type="nucleotide sequence ID" value="NZ_CP036426.1"/>
</dbReference>
<name>A0A518H284_9BACT</name>
<reference evidence="1 2" key="1">
    <citation type="submission" date="2019-02" db="EMBL/GenBank/DDBJ databases">
        <title>Deep-cultivation of Planctomycetes and their phenomic and genomic characterization uncovers novel biology.</title>
        <authorList>
            <person name="Wiegand S."/>
            <person name="Jogler M."/>
            <person name="Boedeker C."/>
            <person name="Pinto D."/>
            <person name="Vollmers J."/>
            <person name="Rivas-Marin E."/>
            <person name="Kohn T."/>
            <person name="Peeters S.H."/>
            <person name="Heuer A."/>
            <person name="Rast P."/>
            <person name="Oberbeckmann S."/>
            <person name="Bunk B."/>
            <person name="Jeske O."/>
            <person name="Meyerdierks A."/>
            <person name="Storesund J.E."/>
            <person name="Kallscheuer N."/>
            <person name="Luecker S."/>
            <person name="Lage O.M."/>
            <person name="Pohl T."/>
            <person name="Merkel B.J."/>
            <person name="Hornburger P."/>
            <person name="Mueller R.-W."/>
            <person name="Bruemmer F."/>
            <person name="Labrenz M."/>
            <person name="Spormann A.M."/>
            <person name="Op den Camp H."/>
            <person name="Overmann J."/>
            <person name="Amann R."/>
            <person name="Jetten M.S.M."/>
            <person name="Mascher T."/>
            <person name="Medema M.H."/>
            <person name="Devos D.P."/>
            <person name="Kaster A.-K."/>
            <person name="Ovreas L."/>
            <person name="Rohde M."/>
            <person name="Galperin M.Y."/>
            <person name="Jogler C."/>
        </authorList>
    </citation>
    <scope>NUCLEOTIDE SEQUENCE [LARGE SCALE GENOMIC DNA]</scope>
    <source>
        <strain evidence="1 2">ElP</strain>
    </source>
</reference>
<proteinExistence type="predicted"/>
<gene>
    <name evidence="1" type="ORF">ElP_28170</name>
</gene>